<evidence type="ECO:0000256" key="3">
    <source>
        <dbReference type="RuleBase" id="RU000363"/>
    </source>
</evidence>
<evidence type="ECO:0000313" key="5">
    <source>
        <dbReference type="Proteomes" id="UP000295781"/>
    </source>
</evidence>
<dbReference type="InterPro" id="IPR036291">
    <property type="entry name" value="NAD(P)-bd_dom_sf"/>
</dbReference>
<comment type="similarity">
    <text evidence="1 3">Belongs to the short-chain dehydrogenases/reductases (SDR) family.</text>
</comment>
<dbReference type="InterPro" id="IPR002347">
    <property type="entry name" value="SDR_fam"/>
</dbReference>
<sequence length="289" mass="30313">MNDHPALTPGRVAVVTGAASGIGLAAARRFARMGLKVCLADLDGPALREAAAGVAAVAAGGAADVRAVPTDVARLDDVERLKQAAYEAFGEVAVLMNNAGIGGGGGKPWQGHDRFREVVEVNLWGVIHGVQAFTEAMLAQGTPCAIVNTGSKQGITTPPGDAAYNVSKAGVKVLTEQLAHELRNVAGCKITAHLLIPGYTFTGMTARGPEKPAEAWTADQVVDLMIEGMGRGDFYLLCPDNAVTRAMDERRIQWAADDLIRNRPALSRWHPEYAGEFAAFMAGAGAAKR</sequence>
<dbReference type="OrthoDB" id="4690547at2"/>
<keyword evidence="2" id="KW-0560">Oxidoreductase</keyword>
<gene>
    <name evidence="4" type="ORF">SOCEGT47_029360</name>
</gene>
<dbReference type="InterPro" id="IPR020904">
    <property type="entry name" value="Sc_DH/Rdtase_CS"/>
</dbReference>
<dbReference type="PROSITE" id="PS00061">
    <property type="entry name" value="ADH_SHORT"/>
    <property type="match status" value="1"/>
</dbReference>
<dbReference type="GO" id="GO:0050664">
    <property type="term" value="F:oxidoreductase activity, acting on NAD(P)H, oxygen as acceptor"/>
    <property type="evidence" value="ECO:0007669"/>
    <property type="project" value="TreeGrafter"/>
</dbReference>
<dbReference type="AlphaFoldDB" id="A0A4P2Q0T7"/>
<dbReference type="CDD" id="cd05233">
    <property type="entry name" value="SDR_c"/>
    <property type="match status" value="1"/>
</dbReference>
<dbReference type="SUPFAM" id="SSF51735">
    <property type="entry name" value="NAD(P)-binding Rossmann-fold domains"/>
    <property type="match status" value="1"/>
</dbReference>
<evidence type="ECO:0000313" key="4">
    <source>
        <dbReference type="EMBL" id="AUX22433.1"/>
    </source>
</evidence>
<dbReference type="Pfam" id="PF00106">
    <property type="entry name" value="adh_short"/>
    <property type="match status" value="1"/>
</dbReference>
<dbReference type="RefSeq" id="WP_129347594.1">
    <property type="nucleotide sequence ID" value="NZ_CP012670.1"/>
</dbReference>
<evidence type="ECO:0000256" key="1">
    <source>
        <dbReference type="ARBA" id="ARBA00006484"/>
    </source>
</evidence>
<dbReference type="PRINTS" id="PR00080">
    <property type="entry name" value="SDRFAMILY"/>
</dbReference>
<organism evidence="4 5">
    <name type="scientific">Sorangium cellulosum</name>
    <name type="common">Polyangium cellulosum</name>
    <dbReference type="NCBI Taxonomy" id="56"/>
    <lineage>
        <taxon>Bacteria</taxon>
        <taxon>Pseudomonadati</taxon>
        <taxon>Myxococcota</taxon>
        <taxon>Polyangia</taxon>
        <taxon>Polyangiales</taxon>
        <taxon>Polyangiaceae</taxon>
        <taxon>Sorangium</taxon>
    </lineage>
</organism>
<dbReference type="PANTHER" id="PTHR43008:SF7">
    <property type="entry name" value="SHORT CHAIN DEHYDROGENASE_REDUCTASE (AFU_ORTHOLOGUE AFUA_2G00830)"/>
    <property type="match status" value="1"/>
</dbReference>
<dbReference type="EMBL" id="CP012670">
    <property type="protein sequence ID" value="AUX22433.1"/>
    <property type="molecule type" value="Genomic_DNA"/>
</dbReference>
<reference evidence="4 5" key="1">
    <citation type="submission" date="2015-09" db="EMBL/GenBank/DDBJ databases">
        <title>Sorangium comparison.</title>
        <authorList>
            <person name="Zaburannyi N."/>
            <person name="Bunk B."/>
            <person name="Overmann J."/>
            <person name="Mueller R."/>
        </authorList>
    </citation>
    <scope>NUCLEOTIDE SEQUENCE [LARGE SCALE GENOMIC DNA]</scope>
    <source>
        <strain evidence="4 5">So ceGT47</strain>
    </source>
</reference>
<dbReference type="PRINTS" id="PR00081">
    <property type="entry name" value="GDHRDH"/>
</dbReference>
<evidence type="ECO:0000256" key="2">
    <source>
        <dbReference type="ARBA" id="ARBA00023002"/>
    </source>
</evidence>
<dbReference type="PANTHER" id="PTHR43008">
    <property type="entry name" value="BENZIL REDUCTASE"/>
    <property type="match status" value="1"/>
</dbReference>
<accession>A0A4P2Q0T7</accession>
<name>A0A4P2Q0T7_SORCE</name>
<dbReference type="Gene3D" id="3.40.50.720">
    <property type="entry name" value="NAD(P)-binding Rossmann-like Domain"/>
    <property type="match status" value="1"/>
</dbReference>
<proteinExistence type="inferred from homology"/>
<dbReference type="Proteomes" id="UP000295781">
    <property type="component" value="Chromosome"/>
</dbReference>
<protein>
    <submittedName>
        <fullName evidence="4">Short-chain dehydrogenase</fullName>
    </submittedName>
</protein>